<gene>
    <name evidence="1" type="ORF">ACFSUL_14690</name>
</gene>
<dbReference type="Pfam" id="PF11213">
    <property type="entry name" value="DUF3006"/>
    <property type="match status" value="1"/>
</dbReference>
<comment type="caution">
    <text evidence="1">The sequence shown here is derived from an EMBL/GenBank/DDBJ whole genome shotgun (WGS) entry which is preliminary data.</text>
</comment>
<reference evidence="2" key="1">
    <citation type="journal article" date="2019" name="Int. J. Syst. Evol. Microbiol.">
        <title>The Global Catalogue of Microorganisms (GCM) 10K type strain sequencing project: providing services to taxonomists for standard genome sequencing and annotation.</title>
        <authorList>
            <consortium name="The Broad Institute Genomics Platform"/>
            <consortium name="The Broad Institute Genome Sequencing Center for Infectious Disease"/>
            <person name="Wu L."/>
            <person name="Ma J."/>
        </authorList>
    </citation>
    <scope>NUCLEOTIDE SEQUENCE [LARGE SCALE GENOMIC DNA]</scope>
    <source>
        <strain evidence="2">KCTC 3913</strain>
    </source>
</reference>
<organism evidence="1 2">
    <name type="scientific">Bacillus seohaeanensis</name>
    <dbReference type="NCBI Taxonomy" id="284580"/>
    <lineage>
        <taxon>Bacteria</taxon>
        <taxon>Bacillati</taxon>
        <taxon>Bacillota</taxon>
        <taxon>Bacilli</taxon>
        <taxon>Bacillales</taxon>
        <taxon>Bacillaceae</taxon>
        <taxon>Bacillus</taxon>
    </lineage>
</organism>
<name>A0ABW5RTK0_9BACI</name>
<dbReference type="EMBL" id="JBHUMF010000031">
    <property type="protein sequence ID" value="MFD2681986.1"/>
    <property type="molecule type" value="Genomic_DNA"/>
</dbReference>
<dbReference type="Proteomes" id="UP001597506">
    <property type="component" value="Unassembled WGS sequence"/>
</dbReference>
<evidence type="ECO:0000313" key="2">
    <source>
        <dbReference type="Proteomes" id="UP001597506"/>
    </source>
</evidence>
<proteinExistence type="predicted"/>
<dbReference type="RefSeq" id="WP_071412103.1">
    <property type="nucleotide sequence ID" value="NZ_JBHUMF010000031.1"/>
</dbReference>
<keyword evidence="2" id="KW-1185">Reference proteome</keyword>
<sequence length="87" mass="10226">MKGYLDRIDDNKYAVILVEETKKQFVLPKEELPEGSAEKSYFDLTIENDRITSITLDEETTFFEQKKVDNLMEKLRSKSKGSKFKKK</sequence>
<accession>A0ABW5RTK0</accession>
<dbReference type="InterPro" id="IPR021377">
    <property type="entry name" value="DUF3006"/>
</dbReference>
<protein>
    <submittedName>
        <fullName evidence="1">DUF3006 family protein</fullName>
    </submittedName>
</protein>
<evidence type="ECO:0000313" key="1">
    <source>
        <dbReference type="EMBL" id="MFD2681986.1"/>
    </source>
</evidence>